<accession>A0ABD6AE51</accession>
<evidence type="ECO:0008006" key="4">
    <source>
        <dbReference type="Google" id="ProtNLM"/>
    </source>
</evidence>
<dbReference type="PANTHER" id="PTHR37814">
    <property type="entry name" value="CONSERVED MEMBRANE PROTEIN"/>
    <property type="match status" value="1"/>
</dbReference>
<feature type="transmembrane region" description="Helical" evidence="1">
    <location>
        <begin position="61"/>
        <end position="84"/>
    </location>
</feature>
<keyword evidence="1" id="KW-1133">Transmembrane helix</keyword>
<keyword evidence="1" id="KW-0472">Membrane</keyword>
<feature type="transmembrane region" description="Helical" evidence="1">
    <location>
        <begin position="104"/>
        <end position="127"/>
    </location>
</feature>
<dbReference type="RefSeq" id="WP_276306326.1">
    <property type="nucleotide sequence ID" value="NZ_CP119993.1"/>
</dbReference>
<keyword evidence="1" id="KW-0812">Transmembrane</keyword>
<evidence type="ECO:0000313" key="3">
    <source>
        <dbReference type="Proteomes" id="UP001596547"/>
    </source>
</evidence>
<keyword evidence="3" id="KW-1185">Reference proteome</keyword>
<dbReference type="AlphaFoldDB" id="A0ABD6AE51"/>
<dbReference type="Proteomes" id="UP001596547">
    <property type="component" value="Unassembled WGS sequence"/>
</dbReference>
<feature type="transmembrane region" description="Helical" evidence="1">
    <location>
        <begin position="372"/>
        <end position="393"/>
    </location>
</feature>
<dbReference type="EMBL" id="JBHTBF010000003">
    <property type="protein sequence ID" value="MFC7318839.1"/>
    <property type="molecule type" value="Genomic_DNA"/>
</dbReference>
<feature type="transmembrane region" description="Helical" evidence="1">
    <location>
        <begin position="211"/>
        <end position="231"/>
    </location>
</feature>
<comment type="caution">
    <text evidence="2">The sequence shown here is derived from an EMBL/GenBank/DDBJ whole genome shotgun (WGS) entry which is preliminary data.</text>
</comment>
<name>A0ABD6AE51_9EURY</name>
<sequence>MASQVDHPTSDVQGLTAVFTRLVEGPFGKLVLPAIILQSVLIGGGYASGREIVQFGARFGAAGWIAIVAIFVGFTVMAILTFEFARVFHVYDYKSFVKGLIWKFWPLFDLLFLVMAVLIIAIMASAAGEIMQQTIGIPYLVGIVGIIGIVAVLTYYGARVIEEFKTVGTMLLYVGYLTFGAIVLVAVWPEVTATFAAGDTSYVADASADAVLLSGILYVGYNLAVYPAVFFTLHRQTTRREAILSGVLAGTLMTLPFLLTYLCLMGFYPSEDVMGAPVPWLPMLESAGGTVVIGLYGLVVGWTLVETSVGLIHAIIDRVDEDLKQIDVGRLAGADGLSRVQSGLLGAGILVGATLLARVGIIELIATGYTLMAYFFIALFAVPLLTIGVYRIAKPDWRAEFWNRTQLRSRKHA</sequence>
<feature type="transmembrane region" description="Helical" evidence="1">
    <location>
        <begin position="170"/>
        <end position="191"/>
    </location>
</feature>
<evidence type="ECO:0000313" key="2">
    <source>
        <dbReference type="EMBL" id="MFC7318839.1"/>
    </source>
</evidence>
<dbReference type="InterPro" id="IPR038728">
    <property type="entry name" value="YkvI-like"/>
</dbReference>
<feature type="transmembrane region" description="Helical" evidence="1">
    <location>
        <begin position="30"/>
        <end position="49"/>
    </location>
</feature>
<evidence type="ECO:0000256" key="1">
    <source>
        <dbReference type="SAM" id="Phobius"/>
    </source>
</evidence>
<feature type="transmembrane region" description="Helical" evidence="1">
    <location>
        <begin position="344"/>
        <end position="366"/>
    </location>
</feature>
<gene>
    <name evidence="2" type="ORF">ACFQPE_18845</name>
</gene>
<protein>
    <recommendedName>
        <fullName evidence="4">Membrane protein YkvI</fullName>
    </recommendedName>
</protein>
<feature type="transmembrane region" description="Helical" evidence="1">
    <location>
        <begin position="287"/>
        <end position="305"/>
    </location>
</feature>
<feature type="transmembrane region" description="Helical" evidence="1">
    <location>
        <begin position="139"/>
        <end position="158"/>
    </location>
</feature>
<reference evidence="2 3" key="1">
    <citation type="journal article" date="2019" name="Int. J. Syst. Evol. Microbiol.">
        <title>The Global Catalogue of Microorganisms (GCM) 10K type strain sequencing project: providing services to taxonomists for standard genome sequencing and annotation.</title>
        <authorList>
            <consortium name="The Broad Institute Genomics Platform"/>
            <consortium name="The Broad Institute Genome Sequencing Center for Infectious Disease"/>
            <person name="Wu L."/>
            <person name="Ma J."/>
        </authorList>
    </citation>
    <scope>NUCLEOTIDE SEQUENCE [LARGE SCALE GENOMIC DNA]</scope>
    <source>
        <strain evidence="2 3">PSR21</strain>
    </source>
</reference>
<dbReference type="GeneID" id="79316973"/>
<proteinExistence type="predicted"/>
<organism evidence="2 3">
    <name type="scientific">Halomarina halobia</name>
    <dbReference type="NCBI Taxonomy" id="3033386"/>
    <lineage>
        <taxon>Archaea</taxon>
        <taxon>Methanobacteriati</taxon>
        <taxon>Methanobacteriota</taxon>
        <taxon>Stenosarchaea group</taxon>
        <taxon>Halobacteria</taxon>
        <taxon>Halobacteriales</taxon>
        <taxon>Natronomonadaceae</taxon>
        <taxon>Halomarina</taxon>
    </lineage>
</organism>
<feature type="transmembrane region" description="Helical" evidence="1">
    <location>
        <begin position="243"/>
        <end position="267"/>
    </location>
</feature>
<dbReference type="PANTHER" id="PTHR37814:SF1">
    <property type="entry name" value="MEMBRANE PROTEIN"/>
    <property type="match status" value="1"/>
</dbReference>